<organism evidence="1">
    <name type="scientific">marine metagenome</name>
    <dbReference type="NCBI Taxonomy" id="408172"/>
    <lineage>
        <taxon>unclassified sequences</taxon>
        <taxon>metagenomes</taxon>
        <taxon>ecological metagenomes</taxon>
    </lineage>
</organism>
<dbReference type="AlphaFoldDB" id="A0A382ZLE4"/>
<feature type="non-terminal residue" evidence="1">
    <location>
        <position position="205"/>
    </location>
</feature>
<name>A0A382ZLE4_9ZZZZ</name>
<protein>
    <submittedName>
        <fullName evidence="1">Uncharacterized protein</fullName>
    </submittedName>
</protein>
<dbReference type="EMBL" id="UINC01184909">
    <property type="protein sequence ID" value="SVD96357.1"/>
    <property type="molecule type" value="Genomic_DNA"/>
</dbReference>
<evidence type="ECO:0000313" key="1">
    <source>
        <dbReference type="EMBL" id="SVD96357.1"/>
    </source>
</evidence>
<gene>
    <name evidence="1" type="ORF">METZ01_LOCUS449211</name>
</gene>
<sequence>MKKLLLFIPLLSYLFNQTVEIQSGSFQENSYLQGESVYINVHVKNTGSMTLSGLWLNVDISDPNSTNVIEDLWQYLPTLNPNETYETGYDYIWTVSAGATLGNYYAAIGLRDISNIYDIEYSIDNFNIIESEEPFPLYEGKIVFHSYSDYEAWDGKLFIYDFTEQLLTEISQSWDIDHTLNAHFSPDGSKIVFMGVSAGNHNSNS</sequence>
<reference evidence="1" key="1">
    <citation type="submission" date="2018-05" db="EMBL/GenBank/DDBJ databases">
        <authorList>
            <person name="Lanie J.A."/>
            <person name="Ng W.-L."/>
            <person name="Kazmierczak K.M."/>
            <person name="Andrzejewski T.M."/>
            <person name="Davidsen T.M."/>
            <person name="Wayne K.J."/>
            <person name="Tettelin H."/>
            <person name="Glass J.I."/>
            <person name="Rusch D."/>
            <person name="Podicherti R."/>
            <person name="Tsui H.-C.T."/>
            <person name="Winkler M.E."/>
        </authorList>
    </citation>
    <scope>NUCLEOTIDE SEQUENCE</scope>
</reference>
<dbReference type="InterPro" id="IPR013783">
    <property type="entry name" value="Ig-like_fold"/>
</dbReference>
<proteinExistence type="predicted"/>
<accession>A0A382ZLE4</accession>
<dbReference type="Gene3D" id="2.60.40.10">
    <property type="entry name" value="Immunoglobulins"/>
    <property type="match status" value="1"/>
</dbReference>